<name>A0A0L0SF09_ALLM3</name>
<dbReference type="Pfam" id="PF08539">
    <property type="entry name" value="HbrB"/>
    <property type="match status" value="1"/>
</dbReference>
<dbReference type="OrthoDB" id="2290221at2759"/>
<dbReference type="InterPro" id="IPR013745">
    <property type="entry name" value="Bit61/PRR5"/>
</dbReference>
<protein>
    <submittedName>
        <fullName evidence="2">Uncharacterized protein</fullName>
    </submittedName>
</protein>
<dbReference type="PANTHER" id="PTHR32428">
    <property type="entry name" value="TARGET OF RAPAMYCIN COMPLEX 2 SUBUNIT BIT61-RELATED"/>
    <property type="match status" value="1"/>
</dbReference>
<sequence>MPPTSPAATTSGHRASLFSHLHISPQTGSSTHASSAPSSPTTPPSPAPKLDASGPPGPSSASVYSSLSASTNLTAIIAPFLQRGPDEQSPPIPEVGSHTNTAARMFSQHHMYAESPSDGAAGEHLWQEIRMRVLPLFRGEGLSSTIEELNSMLARYLDKQLYPTIFEELKEVLREGMAELNTKFFSDVSYDPAAHGPASSSLYLLRWTEVWAFYFGVVLPYLMSVFMPLQVEIKGSRVVTSVRSLVLLMFRNCAVLPRFDELLVMSQNLTCELVALHAQVYDPSGSLPSPTTSTESLATTYHATETKAAQMLQMVMHLNDLTIRQADTIPSSAMSEDAARLKRFKELSKLYKGTFMKLRTRVG</sequence>
<dbReference type="AlphaFoldDB" id="A0A0L0SF09"/>
<dbReference type="VEuPathDB" id="FungiDB:AMAG_06845"/>
<dbReference type="GO" id="GO:0031932">
    <property type="term" value="C:TORC2 complex"/>
    <property type="evidence" value="ECO:0007669"/>
    <property type="project" value="TreeGrafter"/>
</dbReference>
<dbReference type="PANTHER" id="PTHR32428:SF2">
    <property type="entry name" value="TARGET OF RAPAMYCIN COMPLEX 2 SUBUNIT BIT61-RELATED"/>
    <property type="match status" value="1"/>
</dbReference>
<feature type="compositionally biased region" description="Low complexity" evidence="1">
    <location>
        <begin position="29"/>
        <end position="39"/>
    </location>
</feature>
<reference evidence="3" key="2">
    <citation type="submission" date="2009-11" db="EMBL/GenBank/DDBJ databases">
        <title>The Genome Sequence of Allomyces macrogynus strain ATCC 38327.</title>
        <authorList>
            <consortium name="The Broad Institute Genome Sequencing Platform"/>
            <person name="Russ C."/>
            <person name="Cuomo C."/>
            <person name="Shea T."/>
            <person name="Young S.K."/>
            <person name="Zeng Q."/>
            <person name="Koehrsen M."/>
            <person name="Haas B."/>
            <person name="Borodovsky M."/>
            <person name="Guigo R."/>
            <person name="Alvarado L."/>
            <person name="Berlin A."/>
            <person name="Borenstein D."/>
            <person name="Chen Z."/>
            <person name="Engels R."/>
            <person name="Freedman E."/>
            <person name="Gellesch M."/>
            <person name="Goldberg J."/>
            <person name="Griggs A."/>
            <person name="Gujja S."/>
            <person name="Heiman D."/>
            <person name="Hepburn T."/>
            <person name="Howarth C."/>
            <person name="Jen D."/>
            <person name="Larson L."/>
            <person name="Lewis B."/>
            <person name="Mehta T."/>
            <person name="Park D."/>
            <person name="Pearson M."/>
            <person name="Roberts A."/>
            <person name="Saif S."/>
            <person name="Shenoy N."/>
            <person name="Sisk P."/>
            <person name="Stolte C."/>
            <person name="Sykes S."/>
            <person name="Walk T."/>
            <person name="White J."/>
            <person name="Yandava C."/>
            <person name="Burger G."/>
            <person name="Gray M.W."/>
            <person name="Holland P.W.H."/>
            <person name="King N."/>
            <person name="Lang F.B.F."/>
            <person name="Roger A.J."/>
            <person name="Ruiz-Trillo I."/>
            <person name="Lander E."/>
            <person name="Nusbaum C."/>
        </authorList>
    </citation>
    <scope>NUCLEOTIDE SEQUENCE [LARGE SCALE GENOMIC DNA]</scope>
    <source>
        <strain evidence="3">ATCC 38327</strain>
    </source>
</reference>
<gene>
    <name evidence="2" type="ORF">AMAG_06845</name>
</gene>
<dbReference type="EMBL" id="GG745337">
    <property type="protein sequence ID" value="KNE61091.1"/>
    <property type="molecule type" value="Genomic_DNA"/>
</dbReference>
<feature type="region of interest" description="Disordered" evidence="1">
    <location>
        <begin position="1"/>
        <end position="65"/>
    </location>
</feature>
<dbReference type="Proteomes" id="UP000054350">
    <property type="component" value="Unassembled WGS sequence"/>
</dbReference>
<feature type="compositionally biased region" description="Polar residues" evidence="1">
    <location>
        <begin position="1"/>
        <end position="13"/>
    </location>
</feature>
<keyword evidence="3" id="KW-1185">Reference proteome</keyword>
<evidence type="ECO:0000313" key="3">
    <source>
        <dbReference type="Proteomes" id="UP000054350"/>
    </source>
</evidence>
<evidence type="ECO:0000256" key="1">
    <source>
        <dbReference type="SAM" id="MobiDB-lite"/>
    </source>
</evidence>
<organism evidence="2 3">
    <name type="scientific">Allomyces macrogynus (strain ATCC 38327)</name>
    <name type="common">Allomyces javanicus var. macrogynus</name>
    <dbReference type="NCBI Taxonomy" id="578462"/>
    <lineage>
        <taxon>Eukaryota</taxon>
        <taxon>Fungi</taxon>
        <taxon>Fungi incertae sedis</taxon>
        <taxon>Blastocladiomycota</taxon>
        <taxon>Blastocladiomycetes</taxon>
        <taxon>Blastocladiales</taxon>
        <taxon>Blastocladiaceae</taxon>
        <taxon>Allomyces</taxon>
    </lineage>
</organism>
<proteinExistence type="predicted"/>
<reference evidence="2 3" key="1">
    <citation type="submission" date="2009-11" db="EMBL/GenBank/DDBJ databases">
        <title>Annotation of Allomyces macrogynus ATCC 38327.</title>
        <authorList>
            <consortium name="The Broad Institute Genome Sequencing Platform"/>
            <person name="Russ C."/>
            <person name="Cuomo C."/>
            <person name="Burger G."/>
            <person name="Gray M.W."/>
            <person name="Holland P.W.H."/>
            <person name="King N."/>
            <person name="Lang F.B.F."/>
            <person name="Roger A.J."/>
            <person name="Ruiz-Trillo I."/>
            <person name="Young S.K."/>
            <person name="Zeng Q."/>
            <person name="Gargeya S."/>
            <person name="Fitzgerald M."/>
            <person name="Haas B."/>
            <person name="Abouelleil A."/>
            <person name="Alvarado L."/>
            <person name="Arachchi H.M."/>
            <person name="Berlin A."/>
            <person name="Chapman S.B."/>
            <person name="Gearin G."/>
            <person name="Goldberg J."/>
            <person name="Griggs A."/>
            <person name="Gujja S."/>
            <person name="Hansen M."/>
            <person name="Heiman D."/>
            <person name="Howarth C."/>
            <person name="Larimer J."/>
            <person name="Lui A."/>
            <person name="MacDonald P.J.P."/>
            <person name="McCowen C."/>
            <person name="Montmayeur A."/>
            <person name="Murphy C."/>
            <person name="Neiman D."/>
            <person name="Pearson M."/>
            <person name="Priest M."/>
            <person name="Roberts A."/>
            <person name="Saif S."/>
            <person name="Shea T."/>
            <person name="Sisk P."/>
            <person name="Stolte C."/>
            <person name="Sykes S."/>
            <person name="Wortman J."/>
            <person name="Nusbaum C."/>
            <person name="Birren B."/>
        </authorList>
    </citation>
    <scope>NUCLEOTIDE SEQUENCE [LARGE SCALE GENOMIC DNA]</scope>
    <source>
        <strain evidence="2 3">ATCC 38327</strain>
    </source>
</reference>
<dbReference type="STRING" id="578462.A0A0L0SF09"/>
<dbReference type="GO" id="GO:0038203">
    <property type="term" value="P:TORC2 signaling"/>
    <property type="evidence" value="ECO:0007669"/>
    <property type="project" value="TreeGrafter"/>
</dbReference>
<evidence type="ECO:0000313" key="2">
    <source>
        <dbReference type="EMBL" id="KNE61091.1"/>
    </source>
</evidence>
<dbReference type="eggNOG" id="ENOG502RZ40">
    <property type="taxonomic scope" value="Eukaryota"/>
</dbReference>
<accession>A0A0L0SF09</accession>